<dbReference type="InterPro" id="IPR010071">
    <property type="entry name" value="AA_adenyl_dom"/>
</dbReference>
<dbReference type="Pfam" id="PF13193">
    <property type="entry name" value="AMP-binding_C"/>
    <property type="match status" value="2"/>
</dbReference>
<dbReference type="Gene3D" id="3.30.300.30">
    <property type="match status" value="5"/>
</dbReference>
<dbReference type="GO" id="GO:0016874">
    <property type="term" value="F:ligase activity"/>
    <property type="evidence" value="ECO:0007669"/>
    <property type="project" value="UniProtKB-KW"/>
</dbReference>
<dbReference type="SMART" id="SM01294">
    <property type="entry name" value="PKS_PP_betabranch"/>
    <property type="match status" value="1"/>
</dbReference>
<keyword evidence="1" id="KW-0596">Phosphopantetheine</keyword>
<dbReference type="Proteomes" id="UP001150569">
    <property type="component" value="Unassembled WGS sequence"/>
</dbReference>
<evidence type="ECO:0000313" key="6">
    <source>
        <dbReference type="EMBL" id="KAJ1919997.1"/>
    </source>
</evidence>
<dbReference type="InterPro" id="IPR036736">
    <property type="entry name" value="ACP-like_sf"/>
</dbReference>
<feature type="domain" description="Carrier" evidence="5">
    <location>
        <begin position="1421"/>
        <end position="1497"/>
    </location>
</feature>
<dbReference type="NCBIfam" id="NF003417">
    <property type="entry name" value="PRK04813.1"/>
    <property type="match status" value="6"/>
</dbReference>
<evidence type="ECO:0000256" key="1">
    <source>
        <dbReference type="ARBA" id="ARBA00022450"/>
    </source>
</evidence>
<dbReference type="SUPFAM" id="SSF47336">
    <property type="entry name" value="ACP-like"/>
    <property type="match status" value="5"/>
</dbReference>
<dbReference type="PANTHER" id="PTHR45527:SF1">
    <property type="entry name" value="FATTY ACID SYNTHASE"/>
    <property type="match status" value="1"/>
</dbReference>
<dbReference type="Gene3D" id="1.10.1200.10">
    <property type="entry name" value="ACP-like"/>
    <property type="match status" value="5"/>
</dbReference>
<dbReference type="InterPro" id="IPR010060">
    <property type="entry name" value="NRPS_synth"/>
</dbReference>
<dbReference type="PROSITE" id="PS00455">
    <property type="entry name" value="AMP_BINDING"/>
    <property type="match status" value="5"/>
</dbReference>
<organism evidence="6 7">
    <name type="scientific">Tieghemiomyces parasiticus</name>
    <dbReference type="NCBI Taxonomy" id="78921"/>
    <lineage>
        <taxon>Eukaryota</taxon>
        <taxon>Fungi</taxon>
        <taxon>Fungi incertae sedis</taxon>
        <taxon>Zoopagomycota</taxon>
        <taxon>Kickxellomycotina</taxon>
        <taxon>Dimargaritomycetes</taxon>
        <taxon>Dimargaritales</taxon>
        <taxon>Dimargaritaceae</taxon>
        <taxon>Tieghemiomyces</taxon>
    </lineage>
</organism>
<dbReference type="EMBL" id="JANBPT010000456">
    <property type="protein sequence ID" value="KAJ1919997.1"/>
    <property type="molecule type" value="Genomic_DNA"/>
</dbReference>
<proteinExistence type="predicted"/>
<evidence type="ECO:0000256" key="2">
    <source>
        <dbReference type="ARBA" id="ARBA00022553"/>
    </source>
</evidence>
<evidence type="ECO:0000313" key="7">
    <source>
        <dbReference type="Proteomes" id="UP001150569"/>
    </source>
</evidence>
<keyword evidence="3" id="KW-0436">Ligase</keyword>
<protein>
    <recommendedName>
        <fullName evidence="5">Carrier domain-containing protein</fullName>
    </recommendedName>
</protein>
<feature type="domain" description="Carrier" evidence="5">
    <location>
        <begin position="3471"/>
        <end position="3544"/>
    </location>
</feature>
<dbReference type="Gene3D" id="3.30.559.30">
    <property type="entry name" value="Nonribosomal peptide synthetase, condensation domain"/>
    <property type="match status" value="6"/>
</dbReference>
<comment type="caution">
    <text evidence="6">The sequence shown here is derived from an EMBL/GenBank/DDBJ whole genome shotgun (WGS) entry which is preliminary data.</text>
</comment>
<dbReference type="GO" id="GO:0044550">
    <property type="term" value="P:secondary metabolite biosynthetic process"/>
    <property type="evidence" value="ECO:0007669"/>
    <property type="project" value="TreeGrafter"/>
</dbReference>
<dbReference type="InterPro" id="IPR001242">
    <property type="entry name" value="Condensation_dom"/>
</dbReference>
<dbReference type="SUPFAM" id="SSF52777">
    <property type="entry name" value="CoA-dependent acyltransferases"/>
    <property type="match status" value="12"/>
</dbReference>
<keyword evidence="4" id="KW-0677">Repeat</keyword>
<feature type="non-terminal residue" evidence="6">
    <location>
        <position position="1"/>
    </location>
</feature>
<reference evidence="6" key="1">
    <citation type="submission" date="2022-07" db="EMBL/GenBank/DDBJ databases">
        <title>Phylogenomic reconstructions and comparative analyses of Kickxellomycotina fungi.</title>
        <authorList>
            <person name="Reynolds N.K."/>
            <person name="Stajich J.E."/>
            <person name="Barry K."/>
            <person name="Grigoriev I.V."/>
            <person name="Crous P."/>
            <person name="Smith M.E."/>
        </authorList>
    </citation>
    <scope>NUCLEOTIDE SEQUENCE</scope>
    <source>
        <strain evidence="6">RSA 861</strain>
    </source>
</reference>
<dbReference type="PANTHER" id="PTHR45527">
    <property type="entry name" value="NONRIBOSOMAL PEPTIDE SYNTHETASE"/>
    <property type="match status" value="1"/>
</dbReference>
<dbReference type="Pfam" id="PF00668">
    <property type="entry name" value="Condensation"/>
    <property type="match status" value="6"/>
</dbReference>
<dbReference type="SMART" id="SM00823">
    <property type="entry name" value="PKS_PP"/>
    <property type="match status" value="5"/>
</dbReference>
<dbReference type="InterPro" id="IPR045851">
    <property type="entry name" value="AMP-bd_C_sf"/>
</dbReference>
<evidence type="ECO:0000256" key="3">
    <source>
        <dbReference type="ARBA" id="ARBA00022598"/>
    </source>
</evidence>
<dbReference type="CDD" id="cd19542">
    <property type="entry name" value="CT_NRPS-like"/>
    <property type="match status" value="3"/>
</dbReference>
<dbReference type="InterPro" id="IPR025110">
    <property type="entry name" value="AMP-bd_C"/>
</dbReference>
<dbReference type="SUPFAM" id="SSF56801">
    <property type="entry name" value="Acetyl-CoA synthetase-like"/>
    <property type="match status" value="5"/>
</dbReference>
<dbReference type="InterPro" id="IPR020845">
    <property type="entry name" value="AMP-binding_CS"/>
</dbReference>
<accession>A0A9W8DVV2</accession>
<sequence length="5490" mass="605509">DSRVVYADLVLASTNPDQTSNLPSQRSSDSSAYILFTSGTTGRPKGVQVTHRSLVNFVLAACERFQLPSNCRFLQTLSIAFDSLVQEVFCTFHTGGTLVIQDGELLDDLKRVNCCAMVPSLLAVIDPESYSNLQYIIIGGESLASTLAHQWSRTARIHNVYGPTEVTVACHSHLAALGSPTTVGTTLANVQCHILDDQLRPVPVGITGEIYIAGVGVSKGYWKQPELTEKVFLDNPFGVGRLYRTGDLGCWLANGEVQVLGRKDFQVKLRGFRIELGEIESTCLAFPGVSNAVALVKAERLVSYIRYSGDDVLAVKRHLASRLPHYMVPDHIIKLDMFPLTSVGKADRTALQALPLPAPSHIESTDSVDNLPPTFEPLRRAVREALRLSSNQIVPSASFFQLGGDSISAIQLSSLLRKGGLHITVAQIFAAGSLVDLAIQMENRTDQPATETVVYQPYSLLGDDGVERDSLIQATLDAASVAAEDIQDIMPVFSLQVGFLVNTLKDPSSYMVQSVYEVRGALDVGRLHQSWQLVGRRHEILRSKFVVADSFSVRPFLQIIMKRPDIAWSYSVIDEGNPEEIEASYLTEDRRHGFTLDGPLLRLRLIRLKDTSHLMCFTFHHALLDAWSASIVLGEVLECYYGIKTQPRTQFHEFISCMARADQEKEALFWQGYLAGIQVHPVLQFPVSPNKQTVKTETSRYTFSSSLNHAHDYCKRTGVTMNSLLRFLWALTLARYTGNRDEVTFGVLMSGRNLPVPGIEGMVGMCINTLPFRVHFPPDKPVVDVIGQINQDSGALIAHEQSGLVDIKRWVNVSADTMLINSLVIYDNYKEHQTTAGEGQLELIPRDGYNETEYAYTVHFSDSDGNLGLDIKYSTRHCSPEYARLLCQYMDHVLTRLTSDTVTHTKELMLLPAAECDLIDQWSAGHAVDFPQKDWLAHQLFTQNIATRPDAIALESATTTYTYAEVYQHACSVASELRRRGFQPGHMAALLFTRCPEFIFSYLAVLLLGGVCVPMDADNAPDRLQYMLSVLDDPWVITLTGHGKVTASMGVQRERFIYANALPTGLGNANGFSPDPSRQPGDLMYIMFTSGTTGQPKGVQVCHRALVNFTLAMSDRLRLTPATRLLSMASLAFDASLNAIFSSFHAGGTLILYDCELFDCLPRANAFHATPSLLAAIDARLYPNISLVMSGGEALSPLVATTWSQHARFVNLYGPTEVTVDSHAGEFRPDSSVSIGHTLANVQCYILDGDMRPVPIGVPGEIYIGGAGLALGYWKQPELTSSVFIANPYGPDRLYRTGDLGCWLPSGKVQHLGRRDHQVKLRGFRIELGEIETHCQTLPGVSHAVALVKDDILVAYVAPETIEAANLRRHLASQLPDYMVPRHIIAVSSIPTTTVGKADRRKLLDLPLLMNDEGADELDSQDDAPAFAALRNAVAQVLHISLSRAGPRASFFQLGGDSLSAIRLASTLRTQGYVATVAQIFQYPTLGDLGEALVPVNSTLPSNFPYVPFSLVGGASESDKLRLRLSEDLCVQPGTITDVLPVSSLQQGFLVSTLKDTSAYMVQESFEILGPLDPTRLRQSWFDTLNSHAILRTKFVVADEFSNHAFLQAVLAQADVEWTDQTSTEEDLQQVEASYFTEERARGFDFRGPLVRLALFRVHDQHHVLFFAFHHALLDAWSTSIIKNETLERYHGQPTQPRTQYPDYMAKVTAVSQVELSNFWATNLADVKCHPVIQFPVQPVVNSPQHSAVNHTLSVSLSTIHGFCREQGLTFNSLLRAVWALTLARYLGEAEEVTFGVLMSGRNLSLPGIEGMVGMCLNVLPFRTRIQPDEPLDEYIRRVNQESGTLTEYEQCGLVDIRRWSRIDSDASLFQTLLVYDNHPDAKSEAVFDFQYQPRSGQNFTEYAYTIGLTEHSDTLHLDLQYLDQFCDPHYARLMCQFIDHCMAAIVAKPASQTVEVMCLPRAEKLLVDQWSTGRTIDFPHKAWLAHQLFTQQLTTRPDEVALESSTAVFTYAQAYDRAVHIATALLSGGLLSSDPVALFFTRSTEFVVSYLAVLLAGGICVPVDASLPADRLNYMLDLLDWPTMITTFSHAASTVPGLAATPRSVLCVDTLDVSQPADTSLLAGVSIQPTDVAYINFTSGSTGQPKGIPIRHESLINVVLAWCDLAGFSGAFRCAQTINIMFDPSLLEIFGTLYVGGTLVVQDGELFDVLQLVNACVSVPSVLSALNPDDFPMLSHVSVIGEMLPYPLAQTWSQGRELYNIYGPTEITITSHGTQVQPGKLVTIGSTLPNYHCYILDDQLNPVPIGVPGEICVAGVGVSDGYWRRPDLTEQVFVPNPFGSGRMYRTGDLGCWLANGEVYVLGRRDFQVKLRGMRIELGDIESHCRAFLGVSNAVALVKDDSLMAYVAPADVKLTALRHHLAVNLPHYMVPRHLLALPIIPTTTAGKADRRALSSLAVPVDEQEDAHEEADQDDTASLIALREAVAEVLHLSPAQVRRSASFFRLGGDSLSAIRLTSVLRGKGYVTTVAQVFNHPTLGDLAVALASLDHAQSPQSVYIPFSLLGDSLDNATVCEKVADSLGIQLEEIHDVLPVSSLQQGFLVSTLKDPSAYMVQESSEILGPLDPTRLRQSWFDTLNSHAILRTKFVVADEFSNHAFLQVVLAQADVEWTDQTSTEEDLQQVEASYFTEERARGFDFRGPLVRLALFRVHDQHHVLFFAFHHALLDAWSTSIIKNETLERYHGQPTQPRTQYPDYMAKVTAVSQVELSNFWATNLADVKCHPVIQFPVQPMVNSSQHSAVNHTLSVSLSAIHGFCREQGLTFNSLLRAVWALTLARYLGEAEEVTFGVLMSGRNLSLPGIEGMVGMCINTLPFRTRFQPGEPLYDYIRRVNQESGTLTEYEQCGLVDINRRAGLDTGNPLFQTLLVYGSRPEFSSTVDYDFEYLRRSGRNLTEYAYTVSFTEENQSLELGLLFQTKYCDIHHARLMCQFVDHCMTTIVSKPTSEILRQVPLPAREKALIDLWSTGPTVDFPQKDWTAHQLFTQHLATQPDAIALESATTRFTYADVYQRACAIAATLYDKGARAGNPVALLFTRCPEFIFSYLAVLLLGGLCVPMDATNALDRLAYMLDLLDDPWVVAHSAVSHLVTALSVNDERVIYADRGPTSPDLNQPSSFPIHLNPSSLAYIVFTSGTTGRPKGVQVSHRSLVNFILAGNQQFQLPAYCRCIQIANLSFDVCPGEIFFTFHVGGTLVLQDGELAEDLKRGEATVSSHCKLIRSDDTVTIGSPLANVQCHILDDQLRQVPIGVRGEICIGGAGVSEGYRKQPELTEKAFVVNPFGPGRLYRTGDLGCWLADGEVQVLGRKDFQVKLRGFRIELGEIESTCQTFPGVTNAVALVKEDRLVGYMAPSTVNSAELGQFIASRLPHYMVPDVMVSMDALPLTSVGKVDRRALQALDLPHESDVDGSDDHSISETFAILRRALAEALNLEPVRVVPSASFLRLGGDSISAIQFSSRCKKYGLKLTVADILKYPLLTRLEQCAEPILDKSEPKPQMDPTGPVPLTAVMRQVIPGMRHVNHFNQSFLLTCRIPLTLAKLTKAVHALLVHHDMLRVRLSVCHDEWRQVVVSLPDENCEGDQLCRFALITQAEVTTDDYEGWVLGQQQSINAEHGPVLACSLLTVAGQPYVFFTVHHLCVDFVSWRILLEDLETLLQGRPLPPKTMSFREWATLVNEHAQTLSDDLWPDHGPVAALPVDFTPVTNQPATYRTVACTSRHLGQELTQVLYEQAAPLVDASPQEFMVTALALALATTFQLDSIEVQMESHGRQPWRTDLDVSRTLGWFTSIYPATFHFDQVKHYPSLPSALRPLAHVKQRLRSLPDRGFPYGLLRYLKEGSAFPSVGSLGSTQANRVAFNYAGRFEQLNASDAFWAMASLTDGWSHSLSLDEGIKHALSASCSYGRDHGLTLNLQYATVMYQASTVEFLTNAWLENLRSLIQAALTSTVTCRTASDFGLTSLSEPAFARLAQDTLPTLGLTLDDVADLYPCLPIQEGLLLATLKDPAAYMVQSTYDLLGPLDTKRLQEAWATTAQQYPILRTRFLLGLADMPHPNLQLVSQHTDTSWTVADWSGQELGQAEAEYTRQERERGFDLKSIPIRFGLFYVASHRHRLITSVHHAVLDGWSGGLFTHALLLNYAGRMPPPAGQLKDLVTHVQGHDPHKDERFWAAQFDGVESSSLLVDPYCVPDLTVKPSDAAYYGTLTRTLELGGRIVDFAQAQGVTQSTLLRAAVALVLHHYTGSANPVFGAVVSGRNVPVPQVEAIIGPCINTLPCRARIDRASTIAGLLQALHHDSTAAYDFEHCRLTDIHRWSGVSQEQPLFNVLFLYQNYPALASASDLPIRLEPIGTQDPTDCPLSLVAVQSGDQLLLKASFQAHTLSASFVGRFLDHLATVIRSLVTMATASPVSAISILSKAEHEQLTRTWARNPVELPTGSDVHAGFLACVQSDPEHAAVRDGDQVYTYGQLHCMARNLAYQLYQTGRCGADQVIGILADNSVELIVGQLATWFTGSAFVVMSPDYPVERRQLILADAACTVVIGSPDRLAGLAVDTTLPCLAVRVGELLRGPPAQTVAYAQVGPSDLAYVIYTSGSTGVPKGVMIEHGALAHYLHGFNSVGDVSSSSVVPTILAPTFDVSISEIWTTLNHGGTVVIAQPATFHDALAISTRAGMTPSILALFDPVDYPSLQSVLVIGEACPRSLVSKWAPHVEFINLYGPAEVTIATHHSKLRVGDMVTIGRPLSNVVGVILDEYMRPVPVGVTGQLYLGGKGLARGYLNRPDLTAEKFITWSVTNERLYQTGDLARWLPDGQVQCLGRTDSQIKLRGFRIELGEVEVALESHPAVTQACVVVQDTHLVGYVCPGFSGDGHAIMDYVRTRLPHYMVPSTLTGLTEFPRTGVGKVDRQALPVYDFRATSNVTDLSILSPAERQLVQTVADCLRLDPCAVGLDTTFYQIGGNSLTAIQLASRCQSNGLKLNVSDFDRQSTFRQLACRAFQTVEVPAQLISIPMAAEGSGHLTPAMMQFFDYNLTNPQVSAIPAMFEVRHPYAADQWQEAVAQVVERHPMLRTHFRQEPLTNKVSYTIGAIPADHYRFEHHEVAATRDMVERVVEAFQRLDFWAGRLSEFHVFDLHGAQYFFHCTHHLVNDYLTSSLISEEVELLLLGQPLPPTTTPFQTWAAHLHRVAQGIDPRAIQLPPSIPPLPTSFPVDTTTDRPADQRQIKLKLTRQETHGLLIDACERLQTSQLELILAGLLVAYTEVFGLDVLGLDFMTHGRQPTGPTSPDMTRTVGYFAHNIPLVISASTGLDHDTALQVIRHQLPGLLQEGPQLALVKHLHEFQDPTLRERFNIRPQIGFSYLAQLAAFSATQEPGLFSERFEIHKELSAIQSVNRSAYTAFVTARHVDDSLYLEITRREDLLPHPTAELFLATFREALLSFLVV</sequence>
<dbReference type="GO" id="GO:0005737">
    <property type="term" value="C:cytoplasm"/>
    <property type="evidence" value="ECO:0007669"/>
    <property type="project" value="TreeGrafter"/>
</dbReference>
<dbReference type="InterPro" id="IPR000873">
    <property type="entry name" value="AMP-dep_synth/lig_dom"/>
</dbReference>
<dbReference type="PROSITE" id="PS50075">
    <property type="entry name" value="CARRIER"/>
    <property type="match status" value="5"/>
</dbReference>
<dbReference type="GO" id="GO:0043041">
    <property type="term" value="P:amino acid activation for nonribosomal peptide biosynthetic process"/>
    <property type="evidence" value="ECO:0007669"/>
    <property type="project" value="TreeGrafter"/>
</dbReference>
<dbReference type="Gene3D" id="3.30.559.10">
    <property type="entry name" value="Chloramphenicol acetyltransferase-like domain"/>
    <property type="match status" value="6"/>
</dbReference>
<dbReference type="Pfam" id="PF00550">
    <property type="entry name" value="PP-binding"/>
    <property type="match status" value="5"/>
</dbReference>
<feature type="domain" description="Carrier" evidence="5">
    <location>
        <begin position="2472"/>
        <end position="2548"/>
    </location>
</feature>
<dbReference type="GO" id="GO:0031177">
    <property type="term" value="F:phosphopantetheine binding"/>
    <property type="evidence" value="ECO:0007669"/>
    <property type="project" value="InterPro"/>
</dbReference>
<feature type="domain" description="Carrier" evidence="5">
    <location>
        <begin position="4973"/>
        <end position="5049"/>
    </location>
</feature>
<dbReference type="InterPro" id="IPR020806">
    <property type="entry name" value="PKS_PP-bd"/>
</dbReference>
<dbReference type="Gene3D" id="3.40.50.12780">
    <property type="entry name" value="N-terminal domain of ligase-like"/>
    <property type="match status" value="6"/>
</dbReference>
<dbReference type="InterPro" id="IPR006162">
    <property type="entry name" value="Ppantetheine_attach_site"/>
</dbReference>
<evidence type="ECO:0000256" key="4">
    <source>
        <dbReference type="ARBA" id="ARBA00022737"/>
    </source>
</evidence>
<name>A0A9W8DVV2_9FUNG</name>
<keyword evidence="2" id="KW-0597">Phosphoprotein</keyword>
<dbReference type="InterPro" id="IPR023213">
    <property type="entry name" value="CAT-like_dom_sf"/>
</dbReference>
<feature type="domain" description="Carrier" evidence="5">
    <location>
        <begin position="372"/>
        <end position="445"/>
    </location>
</feature>
<dbReference type="InterPro" id="IPR009081">
    <property type="entry name" value="PP-bd_ACP"/>
</dbReference>
<dbReference type="InterPro" id="IPR042099">
    <property type="entry name" value="ANL_N_sf"/>
</dbReference>
<gene>
    <name evidence="6" type="ORF">IWQ60_007101</name>
</gene>
<evidence type="ECO:0000259" key="5">
    <source>
        <dbReference type="PROSITE" id="PS50075"/>
    </source>
</evidence>
<dbReference type="NCBIfam" id="TIGR01733">
    <property type="entry name" value="AA-adenyl-dom"/>
    <property type="match status" value="3"/>
</dbReference>
<dbReference type="OrthoDB" id="416786at2759"/>
<dbReference type="Pfam" id="PF00501">
    <property type="entry name" value="AMP-binding"/>
    <property type="match status" value="6"/>
</dbReference>
<dbReference type="NCBIfam" id="TIGR01720">
    <property type="entry name" value="NRPS-para261"/>
    <property type="match status" value="1"/>
</dbReference>
<dbReference type="CDD" id="cd05930">
    <property type="entry name" value="A_NRPS"/>
    <property type="match status" value="5"/>
</dbReference>
<keyword evidence="7" id="KW-1185">Reference proteome</keyword>
<dbReference type="PROSITE" id="PS00012">
    <property type="entry name" value="PHOSPHOPANTETHEINE"/>
    <property type="match status" value="2"/>
</dbReference>